<dbReference type="GO" id="GO:0016020">
    <property type="term" value="C:membrane"/>
    <property type="evidence" value="ECO:0007669"/>
    <property type="project" value="UniProtKB-SubCell"/>
</dbReference>
<keyword evidence="3 5" id="KW-1133">Transmembrane helix</keyword>
<feature type="transmembrane region" description="Helical" evidence="5">
    <location>
        <begin position="98"/>
        <end position="118"/>
    </location>
</feature>
<dbReference type="SUPFAM" id="SSF144091">
    <property type="entry name" value="Rhomboid-like"/>
    <property type="match status" value="1"/>
</dbReference>
<dbReference type="Gene3D" id="1.20.1540.10">
    <property type="entry name" value="Rhomboid-like"/>
    <property type="match status" value="1"/>
</dbReference>
<comment type="caution">
    <text evidence="7">The sequence shown here is derived from an EMBL/GenBank/DDBJ whole genome shotgun (WGS) entry which is preliminary data.</text>
</comment>
<evidence type="ECO:0000256" key="4">
    <source>
        <dbReference type="ARBA" id="ARBA00023136"/>
    </source>
</evidence>
<dbReference type="EMBL" id="SLUK01000001">
    <property type="protein sequence ID" value="TCL45134.1"/>
    <property type="molecule type" value="Genomic_DNA"/>
</dbReference>
<keyword evidence="8" id="KW-1185">Reference proteome</keyword>
<comment type="subcellular location">
    <subcellularLocation>
        <location evidence="1">Membrane</location>
        <topology evidence="1">Multi-pass membrane protein</topology>
    </subcellularLocation>
</comment>
<proteinExistence type="predicted"/>
<dbReference type="RefSeq" id="WP_079700240.1">
    <property type="nucleotide sequence ID" value="NZ_JADNAH010000057.1"/>
</dbReference>
<organism evidence="7 8">
    <name type="scientific">Harryflintia acetispora</name>
    <dbReference type="NCBI Taxonomy" id="1849041"/>
    <lineage>
        <taxon>Bacteria</taxon>
        <taxon>Bacillati</taxon>
        <taxon>Bacillota</taxon>
        <taxon>Clostridia</taxon>
        <taxon>Eubacteriales</taxon>
        <taxon>Oscillospiraceae</taxon>
        <taxon>Harryflintia</taxon>
    </lineage>
</organism>
<dbReference type="Pfam" id="PF01694">
    <property type="entry name" value="Rhomboid"/>
    <property type="match status" value="1"/>
</dbReference>
<gene>
    <name evidence="7" type="ORF">EDD78_101112</name>
</gene>
<dbReference type="OrthoDB" id="9778756at2"/>
<dbReference type="InterPro" id="IPR022764">
    <property type="entry name" value="Peptidase_S54_rhomboid_dom"/>
</dbReference>
<sequence length="222" mass="25943">MKWLYKLERKYGRFCIPNLMLYVVLTMLCVYAMTYIFGVPLVSYLGLSLPTLLSGQVWRLVTFIFIPPATSVIGLAFTLYFYYFVGSALENEWGSFEFNVYYLFGMVGAIIAALLSGYADNTYLNLSLFLAFAQLFPEERLMLFYLIPVKVKWLAYVDWVLFGLALVFGNWSTRAAALASLINFFIFFGPGFIQRMKQNRQYAATRKNWKRQMNQNDRFRHY</sequence>
<protein>
    <submittedName>
        <fullName evidence="7">Rhomboid family protein</fullName>
    </submittedName>
</protein>
<feature type="transmembrane region" description="Helical" evidence="5">
    <location>
        <begin position="175"/>
        <end position="193"/>
    </location>
</feature>
<keyword evidence="2 5" id="KW-0812">Transmembrane</keyword>
<evidence type="ECO:0000313" key="7">
    <source>
        <dbReference type="EMBL" id="TCL45134.1"/>
    </source>
</evidence>
<evidence type="ECO:0000256" key="1">
    <source>
        <dbReference type="ARBA" id="ARBA00004141"/>
    </source>
</evidence>
<evidence type="ECO:0000256" key="2">
    <source>
        <dbReference type="ARBA" id="ARBA00022692"/>
    </source>
</evidence>
<evidence type="ECO:0000256" key="3">
    <source>
        <dbReference type="ARBA" id="ARBA00022989"/>
    </source>
</evidence>
<keyword evidence="4 5" id="KW-0472">Membrane</keyword>
<evidence type="ECO:0000256" key="5">
    <source>
        <dbReference type="SAM" id="Phobius"/>
    </source>
</evidence>
<evidence type="ECO:0000313" key="8">
    <source>
        <dbReference type="Proteomes" id="UP000294682"/>
    </source>
</evidence>
<dbReference type="AlphaFoldDB" id="A0A9X8UL52"/>
<reference evidence="7 8" key="1">
    <citation type="submission" date="2019-03" db="EMBL/GenBank/DDBJ databases">
        <title>Genomic Encyclopedia of Type Strains, Phase IV (KMG-IV): sequencing the most valuable type-strain genomes for metagenomic binning, comparative biology and taxonomic classification.</title>
        <authorList>
            <person name="Goeker M."/>
        </authorList>
    </citation>
    <scope>NUCLEOTIDE SEQUENCE [LARGE SCALE GENOMIC DNA]</scope>
    <source>
        <strain evidence="7 8">DSM 100433</strain>
    </source>
</reference>
<evidence type="ECO:0000259" key="6">
    <source>
        <dbReference type="Pfam" id="PF01694"/>
    </source>
</evidence>
<dbReference type="InterPro" id="IPR035952">
    <property type="entry name" value="Rhomboid-like_sf"/>
</dbReference>
<accession>A0A9X8UL52</accession>
<feature type="domain" description="Peptidase S54 rhomboid" evidence="6">
    <location>
        <begin position="55"/>
        <end position="174"/>
    </location>
</feature>
<feature type="transmembrane region" description="Helical" evidence="5">
    <location>
        <begin position="57"/>
        <end position="86"/>
    </location>
</feature>
<name>A0A9X8UL52_9FIRM</name>
<dbReference type="Proteomes" id="UP000294682">
    <property type="component" value="Unassembled WGS sequence"/>
</dbReference>
<dbReference type="GO" id="GO:0004252">
    <property type="term" value="F:serine-type endopeptidase activity"/>
    <property type="evidence" value="ECO:0007669"/>
    <property type="project" value="InterPro"/>
</dbReference>
<feature type="transmembrane region" description="Helical" evidence="5">
    <location>
        <begin position="21"/>
        <end position="45"/>
    </location>
</feature>